<dbReference type="AlphaFoldDB" id="A0A2P2NZ55"/>
<name>A0A2P2NZ55_RHIMU</name>
<reference evidence="1" key="1">
    <citation type="submission" date="2018-02" db="EMBL/GenBank/DDBJ databases">
        <title>Rhizophora mucronata_Transcriptome.</title>
        <authorList>
            <person name="Meera S.P."/>
            <person name="Sreeshan A."/>
            <person name="Augustine A."/>
        </authorList>
    </citation>
    <scope>NUCLEOTIDE SEQUENCE</scope>
    <source>
        <tissue evidence="1">Leaf</tissue>
    </source>
</reference>
<organism evidence="1">
    <name type="scientific">Rhizophora mucronata</name>
    <name type="common">Asiatic mangrove</name>
    <dbReference type="NCBI Taxonomy" id="61149"/>
    <lineage>
        <taxon>Eukaryota</taxon>
        <taxon>Viridiplantae</taxon>
        <taxon>Streptophyta</taxon>
        <taxon>Embryophyta</taxon>
        <taxon>Tracheophyta</taxon>
        <taxon>Spermatophyta</taxon>
        <taxon>Magnoliopsida</taxon>
        <taxon>eudicotyledons</taxon>
        <taxon>Gunneridae</taxon>
        <taxon>Pentapetalae</taxon>
        <taxon>rosids</taxon>
        <taxon>fabids</taxon>
        <taxon>Malpighiales</taxon>
        <taxon>Rhizophoraceae</taxon>
        <taxon>Rhizophora</taxon>
    </lineage>
</organism>
<dbReference type="EMBL" id="GGEC01067281">
    <property type="protein sequence ID" value="MBX47765.1"/>
    <property type="molecule type" value="Transcribed_RNA"/>
</dbReference>
<sequence>MSMMPIFTYLGEHVWHQGLV</sequence>
<accession>A0A2P2NZ55</accession>
<evidence type="ECO:0000313" key="1">
    <source>
        <dbReference type="EMBL" id="MBX47765.1"/>
    </source>
</evidence>
<protein>
    <submittedName>
        <fullName evidence="1">Uncharacterized protein</fullName>
    </submittedName>
</protein>
<proteinExistence type="predicted"/>